<evidence type="ECO:0000256" key="5">
    <source>
        <dbReference type="ARBA" id="ARBA00022692"/>
    </source>
</evidence>
<evidence type="ECO:0000256" key="13">
    <source>
        <dbReference type="RuleBase" id="RU000304"/>
    </source>
</evidence>
<evidence type="ECO:0000313" key="17">
    <source>
        <dbReference type="Proteomes" id="UP000036987"/>
    </source>
</evidence>
<evidence type="ECO:0000256" key="11">
    <source>
        <dbReference type="ARBA" id="ARBA00023170"/>
    </source>
</evidence>
<dbReference type="InterPro" id="IPR017441">
    <property type="entry name" value="Protein_kinase_ATP_BS"/>
</dbReference>
<dbReference type="SMART" id="SM00220">
    <property type="entry name" value="S_TKc"/>
    <property type="match status" value="1"/>
</dbReference>
<evidence type="ECO:0000256" key="2">
    <source>
        <dbReference type="ARBA" id="ARBA00022527"/>
    </source>
</evidence>
<protein>
    <recommendedName>
        <fullName evidence="15">Protein kinase domain-containing protein</fullName>
    </recommendedName>
</protein>
<dbReference type="Gene3D" id="3.80.10.10">
    <property type="entry name" value="Ribonuclease Inhibitor"/>
    <property type="match status" value="1"/>
</dbReference>
<comment type="subcellular location">
    <subcellularLocation>
        <location evidence="1">Cell membrane</location>
        <topology evidence="1">Single-pass membrane protein</topology>
    </subcellularLocation>
</comment>
<dbReference type="SUPFAM" id="SSF52058">
    <property type="entry name" value="L domain-like"/>
    <property type="match status" value="1"/>
</dbReference>
<dbReference type="Gene3D" id="3.30.200.20">
    <property type="entry name" value="Phosphorylase Kinase, domain 1"/>
    <property type="match status" value="1"/>
</dbReference>
<dbReference type="Proteomes" id="UP000036987">
    <property type="component" value="Unassembled WGS sequence"/>
</dbReference>
<dbReference type="InterPro" id="IPR000719">
    <property type="entry name" value="Prot_kinase_dom"/>
</dbReference>
<feature type="transmembrane region" description="Helical" evidence="14">
    <location>
        <begin position="76"/>
        <end position="97"/>
    </location>
</feature>
<dbReference type="PANTHER" id="PTHR45631">
    <property type="entry name" value="OS07G0107800 PROTEIN-RELATED"/>
    <property type="match status" value="1"/>
</dbReference>
<dbReference type="GO" id="GO:0005524">
    <property type="term" value="F:ATP binding"/>
    <property type="evidence" value="ECO:0007669"/>
    <property type="project" value="UniProtKB-UniRule"/>
</dbReference>
<keyword evidence="6 12" id="KW-0547">Nucleotide-binding</keyword>
<dbReference type="GO" id="GO:0004674">
    <property type="term" value="F:protein serine/threonine kinase activity"/>
    <property type="evidence" value="ECO:0007669"/>
    <property type="project" value="UniProtKB-KW"/>
</dbReference>
<keyword evidence="4" id="KW-0808">Transferase</keyword>
<dbReference type="PROSITE" id="PS50011">
    <property type="entry name" value="PROTEIN_KINASE_DOM"/>
    <property type="match status" value="1"/>
</dbReference>
<dbReference type="InterPro" id="IPR032675">
    <property type="entry name" value="LRR_dom_sf"/>
</dbReference>
<keyword evidence="17" id="KW-1185">Reference proteome</keyword>
<keyword evidence="9 14" id="KW-1133">Transmembrane helix</keyword>
<dbReference type="Pfam" id="PF00069">
    <property type="entry name" value="Pkinase"/>
    <property type="match status" value="1"/>
</dbReference>
<feature type="binding site" evidence="12">
    <location>
        <position position="162"/>
    </location>
    <ligand>
        <name>ATP</name>
        <dbReference type="ChEBI" id="CHEBI:30616"/>
    </ligand>
</feature>
<evidence type="ECO:0000256" key="14">
    <source>
        <dbReference type="SAM" id="Phobius"/>
    </source>
</evidence>
<evidence type="ECO:0000256" key="1">
    <source>
        <dbReference type="ARBA" id="ARBA00004162"/>
    </source>
</evidence>
<evidence type="ECO:0000256" key="6">
    <source>
        <dbReference type="ARBA" id="ARBA00022741"/>
    </source>
</evidence>
<feature type="domain" description="Protein kinase" evidence="15">
    <location>
        <begin position="133"/>
        <end position="409"/>
    </location>
</feature>
<name>A0A0K9PP73_ZOSMR</name>
<dbReference type="PROSITE" id="PS00107">
    <property type="entry name" value="PROTEIN_KINASE_ATP"/>
    <property type="match status" value="1"/>
</dbReference>
<dbReference type="FunFam" id="1.10.510.10:FF:000146">
    <property type="entry name" value="LRR receptor-like serine/threonine-protein kinase IOS1"/>
    <property type="match status" value="1"/>
</dbReference>
<keyword evidence="5 14" id="KW-0812">Transmembrane</keyword>
<proteinExistence type="inferred from homology"/>
<dbReference type="FunFam" id="3.30.200.20:FF:000394">
    <property type="entry name" value="Leucine-rich repeat receptor-like protein kinase"/>
    <property type="match status" value="1"/>
</dbReference>
<gene>
    <name evidence="16" type="ORF">ZOSMA_1G00030</name>
</gene>
<sequence>DLSNNNLNGNIPNFLTNLPNLIVLNLSGNNLNGLVPEKLRQKSSDQGLKMDLERNPDLCYNSDDCEKSRSSNTKMIIIAVVCSVIAAALVTFLFVVWKIRRNSNPNKSSLLVVSSIGSTNKQFTYHDLVAMTSNFDKIIGKGGFGNVYHGIDPRNGSQVAIKMLSSTSTQGSKEFQMEANLLTRIHHKNLVSLVGYCIDKDHLALVYEYMEGGSLKNQLSGRGRNSKIISWGNRMRIALEAAQGLEYMHRGCNPAIVHRDVKSDNILLSRDFEVKIADFGLSKIFEKDPKSCMSTIVMGTFGYIDPEYYGTQMLNEKSDVYSFGVVLLELITGQPAIIHQMDERIPLAKLVEPKFETGEIDKIVDPKLNNDFDINSAWKALELAFECILPTSIQRPLMFDVVKQLKECLEFETSQGNTSRDIFQSIDIDHGSDSITAPYTR</sequence>
<dbReference type="AlphaFoldDB" id="A0A0K9PP73"/>
<evidence type="ECO:0000256" key="8">
    <source>
        <dbReference type="ARBA" id="ARBA00022840"/>
    </source>
</evidence>
<accession>A0A0K9PP73</accession>
<evidence type="ECO:0000256" key="3">
    <source>
        <dbReference type="ARBA" id="ARBA00022553"/>
    </source>
</evidence>
<evidence type="ECO:0000256" key="12">
    <source>
        <dbReference type="PROSITE-ProRule" id="PRU10141"/>
    </source>
</evidence>
<evidence type="ECO:0000256" key="4">
    <source>
        <dbReference type="ARBA" id="ARBA00022679"/>
    </source>
</evidence>
<keyword evidence="3" id="KW-0597">Phosphoprotein</keyword>
<feature type="non-terminal residue" evidence="16">
    <location>
        <position position="1"/>
    </location>
</feature>
<dbReference type="EMBL" id="LFYR01000729">
    <property type="protein sequence ID" value="KMZ70035.1"/>
    <property type="molecule type" value="Genomic_DNA"/>
</dbReference>
<evidence type="ECO:0000256" key="9">
    <source>
        <dbReference type="ARBA" id="ARBA00022989"/>
    </source>
</evidence>
<dbReference type="GO" id="GO:0005886">
    <property type="term" value="C:plasma membrane"/>
    <property type="evidence" value="ECO:0007669"/>
    <property type="project" value="UniProtKB-SubCell"/>
</dbReference>
<keyword evidence="11" id="KW-0675">Receptor</keyword>
<dbReference type="OrthoDB" id="785492at2759"/>
<reference evidence="17" key="1">
    <citation type="journal article" date="2016" name="Nature">
        <title>The genome of the seagrass Zostera marina reveals angiosperm adaptation to the sea.</title>
        <authorList>
            <person name="Olsen J.L."/>
            <person name="Rouze P."/>
            <person name="Verhelst B."/>
            <person name="Lin Y.-C."/>
            <person name="Bayer T."/>
            <person name="Collen J."/>
            <person name="Dattolo E."/>
            <person name="De Paoli E."/>
            <person name="Dittami S."/>
            <person name="Maumus F."/>
            <person name="Michel G."/>
            <person name="Kersting A."/>
            <person name="Lauritano C."/>
            <person name="Lohaus R."/>
            <person name="Toepel M."/>
            <person name="Tonon T."/>
            <person name="Vanneste K."/>
            <person name="Amirebrahimi M."/>
            <person name="Brakel J."/>
            <person name="Bostroem C."/>
            <person name="Chovatia M."/>
            <person name="Grimwood J."/>
            <person name="Jenkins J.W."/>
            <person name="Jueterbock A."/>
            <person name="Mraz A."/>
            <person name="Stam W.T."/>
            <person name="Tice H."/>
            <person name="Bornberg-Bauer E."/>
            <person name="Green P.J."/>
            <person name="Pearson G.A."/>
            <person name="Procaccini G."/>
            <person name="Duarte C.M."/>
            <person name="Schmutz J."/>
            <person name="Reusch T.B.H."/>
            <person name="Van de Peer Y."/>
        </authorList>
    </citation>
    <scope>NUCLEOTIDE SEQUENCE [LARGE SCALE GENOMIC DNA]</scope>
    <source>
        <strain evidence="17">cv. Finnish</strain>
    </source>
</reference>
<dbReference type="InterPro" id="IPR011009">
    <property type="entry name" value="Kinase-like_dom_sf"/>
</dbReference>
<evidence type="ECO:0000313" key="16">
    <source>
        <dbReference type="EMBL" id="KMZ70035.1"/>
    </source>
</evidence>
<comment type="similarity">
    <text evidence="13">Belongs to the protein kinase superfamily.</text>
</comment>
<keyword evidence="10 14" id="KW-0472">Membrane</keyword>
<comment type="caution">
    <text evidence="16">The sequence shown here is derived from an EMBL/GenBank/DDBJ whole genome shotgun (WGS) entry which is preliminary data.</text>
</comment>
<organism evidence="16 17">
    <name type="scientific">Zostera marina</name>
    <name type="common">Eelgrass</name>
    <dbReference type="NCBI Taxonomy" id="29655"/>
    <lineage>
        <taxon>Eukaryota</taxon>
        <taxon>Viridiplantae</taxon>
        <taxon>Streptophyta</taxon>
        <taxon>Embryophyta</taxon>
        <taxon>Tracheophyta</taxon>
        <taxon>Spermatophyta</taxon>
        <taxon>Magnoliopsida</taxon>
        <taxon>Liliopsida</taxon>
        <taxon>Zosteraceae</taxon>
        <taxon>Zostera</taxon>
    </lineage>
</organism>
<dbReference type="PROSITE" id="PS00108">
    <property type="entry name" value="PROTEIN_KINASE_ST"/>
    <property type="match status" value="1"/>
</dbReference>
<keyword evidence="7" id="KW-0418">Kinase</keyword>
<keyword evidence="2 13" id="KW-0723">Serine/threonine-protein kinase</keyword>
<dbReference type="InterPro" id="IPR008271">
    <property type="entry name" value="Ser/Thr_kinase_AS"/>
</dbReference>
<keyword evidence="8 12" id="KW-0067">ATP-binding</keyword>
<dbReference type="PANTHER" id="PTHR45631:SF202">
    <property type="entry name" value="SENESCENCE-INDUCED RECEPTOR-LIKE SERINE_THREONINE-PROTEIN KINASE"/>
    <property type="match status" value="1"/>
</dbReference>
<dbReference type="SUPFAM" id="SSF56112">
    <property type="entry name" value="Protein kinase-like (PK-like)"/>
    <property type="match status" value="1"/>
</dbReference>
<evidence type="ECO:0000256" key="7">
    <source>
        <dbReference type="ARBA" id="ARBA00022777"/>
    </source>
</evidence>
<evidence type="ECO:0000256" key="10">
    <source>
        <dbReference type="ARBA" id="ARBA00023136"/>
    </source>
</evidence>
<dbReference type="Gene3D" id="1.10.510.10">
    <property type="entry name" value="Transferase(Phosphotransferase) domain 1"/>
    <property type="match status" value="1"/>
</dbReference>
<evidence type="ECO:0000259" key="15">
    <source>
        <dbReference type="PROSITE" id="PS50011"/>
    </source>
</evidence>